<comment type="cofactor">
    <cofactor evidence="2">
        <name>Mn(2+)</name>
        <dbReference type="ChEBI" id="CHEBI:29035"/>
    </cofactor>
</comment>
<evidence type="ECO:0000256" key="14">
    <source>
        <dbReference type="ARBA" id="ARBA00023239"/>
    </source>
</evidence>
<dbReference type="GO" id="GO:0005829">
    <property type="term" value="C:cytosol"/>
    <property type="evidence" value="ECO:0007669"/>
    <property type="project" value="TreeGrafter"/>
</dbReference>
<feature type="domain" description="GTP cyclohydrolase II" evidence="15">
    <location>
        <begin position="216"/>
        <end position="335"/>
    </location>
</feature>
<dbReference type="EMBL" id="QZCG01000008">
    <property type="protein sequence ID" value="RJE84457.1"/>
    <property type="molecule type" value="Genomic_DNA"/>
</dbReference>
<dbReference type="AlphaFoldDB" id="A0A418SU83"/>
<evidence type="ECO:0000256" key="2">
    <source>
        <dbReference type="ARBA" id="ARBA00001936"/>
    </source>
</evidence>
<comment type="function">
    <text evidence="4">Catalyzes the conversion of D-ribulose 5-phosphate to formate and 3,4-dihydroxy-2-butanone 4-phosphate.</text>
</comment>
<dbReference type="GO" id="GO:0003935">
    <property type="term" value="F:GTP cyclohydrolase II activity"/>
    <property type="evidence" value="ECO:0007669"/>
    <property type="project" value="TreeGrafter"/>
</dbReference>
<keyword evidence="14 16" id="KW-0456">Lyase</keyword>
<dbReference type="Proteomes" id="UP000284202">
    <property type="component" value="Unassembled WGS sequence"/>
</dbReference>
<dbReference type="InterPro" id="IPR032677">
    <property type="entry name" value="GTP_cyclohydro_II"/>
</dbReference>
<keyword evidence="11" id="KW-0479">Metal-binding</keyword>
<evidence type="ECO:0000256" key="13">
    <source>
        <dbReference type="ARBA" id="ARBA00023211"/>
    </source>
</evidence>
<dbReference type="Gene3D" id="3.40.50.10990">
    <property type="entry name" value="GTP cyclohydrolase II"/>
    <property type="match status" value="1"/>
</dbReference>
<evidence type="ECO:0000256" key="1">
    <source>
        <dbReference type="ARBA" id="ARBA00000141"/>
    </source>
</evidence>
<dbReference type="FunFam" id="3.90.870.10:FF:000001">
    <property type="entry name" value="Riboflavin biosynthesis protein RibBA"/>
    <property type="match status" value="1"/>
</dbReference>
<dbReference type="Gene3D" id="3.90.870.10">
    <property type="entry name" value="DHBP synthase"/>
    <property type="match status" value="1"/>
</dbReference>
<evidence type="ECO:0000256" key="12">
    <source>
        <dbReference type="ARBA" id="ARBA00022842"/>
    </source>
</evidence>
<dbReference type="GO" id="GO:0009231">
    <property type="term" value="P:riboflavin biosynthetic process"/>
    <property type="evidence" value="ECO:0007669"/>
    <property type="project" value="UniProtKB-UniPathway"/>
</dbReference>
<sequence length="359" mass="38102">MNAVTTAISAIRAGRMIIVTDDADREAEGDLVMAASHCTAGNMAFIIRNSCGIVCAPLSSELAARLDLAPMVARNDAPLGTAFTVTVDCVHGLTTGISAGQRSNTVRALADPDMGPRDFVRPGHVFPLIARDGGVLVRAGHTEAAVDLCQLAGLPPVGVICELANDDGTVMKGAQIRAFAAREALPVVSVDELICWRRENELLVTRSEPFSCNSMIGPVTGYAFSTPFDPVRQFAFVHGDISGGQEVPVRIHRSSVVTDVILGDTGLHQSLREIRQLGRGVLIYLRDETGGIRLASQDRQLSVSECRRERHWSQTGLATQILTSLGISSPRLHADHKPSHNGSGRIGAGFAPVEGNCGA</sequence>
<dbReference type="Pfam" id="PF00925">
    <property type="entry name" value="GTP_cyclohydro2"/>
    <property type="match status" value="1"/>
</dbReference>
<keyword evidence="13" id="KW-0464">Manganese</keyword>
<dbReference type="RefSeq" id="WP_119749351.1">
    <property type="nucleotide sequence ID" value="NZ_QZCG01000008.1"/>
</dbReference>
<evidence type="ECO:0000256" key="7">
    <source>
        <dbReference type="ARBA" id="ARBA00008976"/>
    </source>
</evidence>
<dbReference type="SUPFAM" id="SSF142695">
    <property type="entry name" value="RibA-like"/>
    <property type="match status" value="1"/>
</dbReference>
<reference evidence="17" key="1">
    <citation type="submission" date="2018-09" db="EMBL/GenBank/DDBJ databases">
        <title>Acidovorax cavernicola nov. sp. isolated from Gruta de las Maravillas (Aracena, Spain).</title>
        <authorList>
            <person name="Jurado V."/>
            <person name="Gutierrez-Patricio S."/>
            <person name="Gonzalez-Pimentel J.L."/>
            <person name="Miller A.Z."/>
            <person name="Laiz L."/>
            <person name="Saiz-Jimenez C."/>
        </authorList>
    </citation>
    <scope>NUCLEOTIDE SEQUENCE [LARGE SCALE GENOMIC DNA]</scope>
    <source>
        <strain evidence="17">1011MAR3C25</strain>
    </source>
</reference>
<dbReference type="InterPro" id="IPR000422">
    <property type="entry name" value="DHBP_synthase_RibB"/>
</dbReference>
<accession>A0A418SU83</accession>
<dbReference type="GO" id="GO:0046872">
    <property type="term" value="F:metal ion binding"/>
    <property type="evidence" value="ECO:0007669"/>
    <property type="project" value="UniProtKB-KW"/>
</dbReference>
<dbReference type="GO" id="GO:0008686">
    <property type="term" value="F:3,4-dihydroxy-2-butanone-4-phosphate synthase activity"/>
    <property type="evidence" value="ECO:0007669"/>
    <property type="project" value="UniProtKB-EC"/>
</dbReference>
<dbReference type="OrthoDB" id="9793111at2"/>
<comment type="pathway">
    <text evidence="5">Cofactor biosynthesis; riboflavin biosynthesis; 2-hydroxy-3-oxobutyl phosphate from D-ribulose 5-phosphate: step 1/1.</text>
</comment>
<proteinExistence type="inferred from homology"/>
<evidence type="ECO:0000313" key="17">
    <source>
        <dbReference type="Proteomes" id="UP000284202"/>
    </source>
</evidence>
<dbReference type="PANTHER" id="PTHR21327">
    <property type="entry name" value="GTP CYCLOHYDROLASE II-RELATED"/>
    <property type="match status" value="1"/>
</dbReference>
<comment type="catalytic activity">
    <reaction evidence="1">
        <text>D-ribulose 5-phosphate = (2S)-2-hydroxy-3-oxobutyl phosphate + formate + H(+)</text>
        <dbReference type="Rhea" id="RHEA:18457"/>
        <dbReference type="ChEBI" id="CHEBI:15378"/>
        <dbReference type="ChEBI" id="CHEBI:15740"/>
        <dbReference type="ChEBI" id="CHEBI:58121"/>
        <dbReference type="ChEBI" id="CHEBI:58830"/>
        <dbReference type="EC" id="4.1.99.12"/>
    </reaction>
</comment>
<keyword evidence="10" id="KW-0686">Riboflavin biosynthesis</keyword>
<keyword evidence="12" id="KW-0460">Magnesium</keyword>
<evidence type="ECO:0000313" key="16">
    <source>
        <dbReference type="EMBL" id="RJE84457.1"/>
    </source>
</evidence>
<evidence type="ECO:0000256" key="5">
    <source>
        <dbReference type="ARBA" id="ARBA00004904"/>
    </source>
</evidence>
<keyword evidence="17" id="KW-1185">Reference proteome</keyword>
<organism evidence="16 17">
    <name type="scientific">Paracoccus onubensis</name>
    <dbReference type="NCBI Taxonomy" id="1675788"/>
    <lineage>
        <taxon>Bacteria</taxon>
        <taxon>Pseudomonadati</taxon>
        <taxon>Pseudomonadota</taxon>
        <taxon>Alphaproteobacteria</taxon>
        <taxon>Rhodobacterales</taxon>
        <taxon>Paracoccaceae</taxon>
        <taxon>Paracoccus</taxon>
    </lineage>
</organism>
<dbReference type="PIRSF" id="PIRSF001259">
    <property type="entry name" value="RibA"/>
    <property type="match status" value="1"/>
</dbReference>
<dbReference type="InterPro" id="IPR036144">
    <property type="entry name" value="RibA-like_sf"/>
</dbReference>
<dbReference type="EC" id="4.1.99.12" evidence="8"/>
<dbReference type="SUPFAM" id="SSF55821">
    <property type="entry name" value="YrdC/RibB"/>
    <property type="match status" value="1"/>
</dbReference>
<gene>
    <name evidence="16" type="primary">ribB</name>
    <name evidence="16" type="ORF">D3P04_12430</name>
</gene>
<name>A0A418SU83_9RHOB</name>
<evidence type="ECO:0000256" key="8">
    <source>
        <dbReference type="ARBA" id="ARBA00012153"/>
    </source>
</evidence>
<dbReference type="PANTHER" id="PTHR21327:SF18">
    <property type="entry name" value="3,4-DIHYDROXY-2-BUTANONE 4-PHOSPHATE SYNTHASE"/>
    <property type="match status" value="1"/>
</dbReference>
<evidence type="ECO:0000256" key="9">
    <source>
        <dbReference type="ARBA" id="ARBA00018836"/>
    </source>
</evidence>
<evidence type="ECO:0000256" key="6">
    <source>
        <dbReference type="ARBA" id="ARBA00005520"/>
    </source>
</evidence>
<evidence type="ECO:0000256" key="3">
    <source>
        <dbReference type="ARBA" id="ARBA00001946"/>
    </source>
</evidence>
<comment type="similarity">
    <text evidence="6">In the N-terminal section; belongs to the DHBP synthase family.</text>
</comment>
<evidence type="ECO:0000256" key="10">
    <source>
        <dbReference type="ARBA" id="ARBA00022619"/>
    </source>
</evidence>
<dbReference type="NCBIfam" id="TIGR00506">
    <property type="entry name" value="ribB"/>
    <property type="match status" value="1"/>
</dbReference>
<dbReference type="InterPro" id="IPR017945">
    <property type="entry name" value="DHBP_synth_RibB-like_a/b_dom"/>
</dbReference>
<evidence type="ECO:0000256" key="4">
    <source>
        <dbReference type="ARBA" id="ARBA00002284"/>
    </source>
</evidence>
<evidence type="ECO:0000259" key="15">
    <source>
        <dbReference type="Pfam" id="PF00925"/>
    </source>
</evidence>
<dbReference type="UniPathway" id="UPA00275">
    <property type="reaction ID" value="UER00399"/>
</dbReference>
<comment type="caution">
    <text evidence="16">The sequence shown here is derived from an EMBL/GenBank/DDBJ whole genome shotgun (WGS) entry which is preliminary data.</text>
</comment>
<protein>
    <recommendedName>
        <fullName evidence="9">3,4-dihydroxy-2-butanone 4-phosphate synthase</fullName>
        <ecNumber evidence="8">4.1.99.12</ecNumber>
    </recommendedName>
</protein>
<evidence type="ECO:0000256" key="11">
    <source>
        <dbReference type="ARBA" id="ARBA00022723"/>
    </source>
</evidence>
<comment type="similarity">
    <text evidence="7">In the C-terminal section; belongs to the GTP cyclohydrolase II family.</text>
</comment>
<comment type="cofactor">
    <cofactor evidence="3">
        <name>Mg(2+)</name>
        <dbReference type="ChEBI" id="CHEBI:18420"/>
    </cofactor>
</comment>
<dbReference type="Pfam" id="PF00926">
    <property type="entry name" value="DHBP_synthase"/>
    <property type="match status" value="1"/>
</dbReference>